<feature type="domain" description="DUF4200" evidence="2">
    <location>
        <begin position="34"/>
        <end position="151"/>
    </location>
</feature>
<dbReference type="InterPro" id="IPR051147">
    <property type="entry name" value="CFAP_domain-containing"/>
</dbReference>
<dbReference type="PANTHER" id="PTHR21683">
    <property type="entry name" value="COILED-COIL DOMAIN-CONTAINING PROTEIN 42 LIKE-2-LIKE-RELATED"/>
    <property type="match status" value="1"/>
</dbReference>
<name>A0A5B8MEB3_9CHLO</name>
<evidence type="ECO:0000256" key="1">
    <source>
        <dbReference type="ARBA" id="ARBA00023054"/>
    </source>
</evidence>
<dbReference type="OrthoDB" id="10264298at2759"/>
<sequence length="301" mass="35094">MVDASDTSAMMRTAKKKIGQHTLVMEHVTPATRLLEKRRQMFDVQESLEQQKVEFNRKEDGFKKREQGLKKKDLELQESLIKFSKFLQETDAKRNRADKKAIDERRLRGIKEGDIVSLKALLDELKAEKESTSSVVEKNMRYQKYLEQVLDIADQYHEISDLLMRFATLEATNGDLRQQAKGTSETNEATRAELQTYTKTRTDEILNLNNKISRKKKDLEEKERICFALESKKDYAMQAESQKRLQHGQVCMATENLSLRCKEMSKLKHPEHNKPIDQLNFIGEFMVDMASIIKQFRASNR</sequence>
<dbReference type="PANTHER" id="PTHR21683:SF2">
    <property type="entry name" value="COILED-COIL DOMAIN-CONTAINING PROTEIN 42 LIKE-2-LIKE"/>
    <property type="match status" value="1"/>
</dbReference>
<reference evidence="3 4" key="1">
    <citation type="submission" date="2018-07" db="EMBL/GenBank/DDBJ databases">
        <title>The complete nuclear genome of the prasinophyte Chloropicon primus (CCMP1205).</title>
        <authorList>
            <person name="Pombert J.-F."/>
            <person name="Otis C."/>
            <person name="Turmel M."/>
            <person name="Lemieux C."/>
        </authorList>
    </citation>
    <scope>NUCLEOTIDE SEQUENCE [LARGE SCALE GENOMIC DNA]</scope>
    <source>
        <strain evidence="3 4">CCMP1205</strain>
    </source>
</reference>
<accession>A0A5B8MEB3</accession>
<dbReference type="STRING" id="1764295.A0A5B8MEB3"/>
<dbReference type="Proteomes" id="UP000316726">
    <property type="component" value="Chromosome 2"/>
</dbReference>
<proteinExistence type="predicted"/>
<keyword evidence="1" id="KW-0175">Coiled coil</keyword>
<protein>
    <recommendedName>
        <fullName evidence="2">DUF4200 domain-containing protein</fullName>
    </recommendedName>
</protein>
<evidence type="ECO:0000259" key="2">
    <source>
        <dbReference type="Pfam" id="PF13863"/>
    </source>
</evidence>
<evidence type="ECO:0000313" key="3">
    <source>
        <dbReference type="EMBL" id="QDZ18773.1"/>
    </source>
</evidence>
<dbReference type="InterPro" id="IPR025252">
    <property type="entry name" value="DUF4200"/>
</dbReference>
<keyword evidence="4" id="KW-1185">Reference proteome</keyword>
<gene>
    <name evidence="3" type="ORF">A3770_02p12910</name>
</gene>
<dbReference type="EMBL" id="CP031035">
    <property type="protein sequence ID" value="QDZ18773.1"/>
    <property type="molecule type" value="Genomic_DNA"/>
</dbReference>
<evidence type="ECO:0000313" key="4">
    <source>
        <dbReference type="Proteomes" id="UP000316726"/>
    </source>
</evidence>
<dbReference type="AlphaFoldDB" id="A0A5B8MEB3"/>
<dbReference type="Pfam" id="PF13863">
    <property type="entry name" value="DUF4200"/>
    <property type="match status" value="1"/>
</dbReference>
<dbReference type="GO" id="GO:0005856">
    <property type="term" value="C:cytoskeleton"/>
    <property type="evidence" value="ECO:0007669"/>
    <property type="project" value="UniProtKB-ARBA"/>
</dbReference>
<organism evidence="3 4">
    <name type="scientific">Chloropicon primus</name>
    <dbReference type="NCBI Taxonomy" id="1764295"/>
    <lineage>
        <taxon>Eukaryota</taxon>
        <taxon>Viridiplantae</taxon>
        <taxon>Chlorophyta</taxon>
        <taxon>Chloropicophyceae</taxon>
        <taxon>Chloropicales</taxon>
        <taxon>Chloropicaceae</taxon>
        <taxon>Chloropicon</taxon>
    </lineage>
</organism>